<dbReference type="SUPFAM" id="SSF140129">
    <property type="entry name" value="MxiH-like"/>
    <property type="match status" value="1"/>
</dbReference>
<dbReference type="Gene3D" id="1.20.58.90">
    <property type="match status" value="1"/>
</dbReference>
<sequence>MDITKLMDEMTQNINKIGQDFKSQMASGNSSDPEQMLKMQFAMQQYSSYINFSSALMKSIKDMTSGIIAKI</sequence>
<dbReference type="NCBIfam" id="TIGR02105">
    <property type="entry name" value="III_needle"/>
    <property type="match status" value="1"/>
</dbReference>
<comment type="subcellular location">
    <subcellularLocation>
        <location evidence="1">Cell surface</location>
    </subcellularLocation>
    <subcellularLocation>
        <location evidence="2">Secreted</location>
    </subcellularLocation>
</comment>
<evidence type="ECO:0000256" key="2">
    <source>
        <dbReference type="ARBA" id="ARBA00004613"/>
    </source>
</evidence>
<proteinExistence type="inferred from homology"/>
<evidence type="ECO:0000256" key="1">
    <source>
        <dbReference type="ARBA" id="ARBA00004241"/>
    </source>
</evidence>
<dbReference type="GO" id="GO:0009986">
    <property type="term" value="C:cell surface"/>
    <property type="evidence" value="ECO:0007669"/>
    <property type="project" value="UniProtKB-SubCell"/>
</dbReference>
<dbReference type="GO" id="GO:0030254">
    <property type="term" value="P:protein secretion by the type III secretion system"/>
    <property type="evidence" value="ECO:0007669"/>
    <property type="project" value="InterPro"/>
</dbReference>
<reference evidence="9" key="1">
    <citation type="submission" date="2015-03" db="EMBL/GenBank/DDBJ databases">
        <authorList>
            <consortium name="Pathogen Informatics"/>
        </authorList>
    </citation>
    <scope>NUCLEOTIDE SEQUENCE [LARGE SCALE GENOMIC DNA]</scope>
    <source>
        <strain evidence="9">R148</strain>
    </source>
</reference>
<evidence type="ECO:0000256" key="6">
    <source>
        <dbReference type="ARBA" id="ARBA00023026"/>
    </source>
</evidence>
<dbReference type="GO" id="GO:0005576">
    <property type="term" value="C:extracellular region"/>
    <property type="evidence" value="ECO:0007669"/>
    <property type="project" value="UniProtKB-SubCell"/>
</dbReference>
<dbReference type="GeneID" id="61816142"/>
<dbReference type="Proteomes" id="UP000043316">
    <property type="component" value="Unassembled WGS sequence"/>
</dbReference>
<dbReference type="GO" id="GO:0030257">
    <property type="term" value="C:type III protein secretion system complex"/>
    <property type="evidence" value="ECO:0007669"/>
    <property type="project" value="InterPro"/>
</dbReference>
<name>A0A0H5M053_YERIN</name>
<dbReference type="AlphaFoldDB" id="A0A0H5M053"/>
<evidence type="ECO:0000256" key="4">
    <source>
        <dbReference type="ARBA" id="ARBA00022525"/>
    </source>
</evidence>
<dbReference type="InterPro" id="IPR011841">
    <property type="entry name" value="T3SS_needle_YscF"/>
</dbReference>
<accession>A0A0H5M053</accession>
<organism evidence="8 9">
    <name type="scientific">Yersinia intermedia</name>
    <dbReference type="NCBI Taxonomy" id="631"/>
    <lineage>
        <taxon>Bacteria</taxon>
        <taxon>Pseudomonadati</taxon>
        <taxon>Pseudomonadota</taxon>
        <taxon>Gammaproteobacteria</taxon>
        <taxon>Enterobacterales</taxon>
        <taxon>Yersiniaceae</taxon>
        <taxon>Yersinia</taxon>
    </lineage>
</organism>
<dbReference type="InterPro" id="IPR021123">
    <property type="entry name" value="T3SS_needle-like"/>
</dbReference>
<comment type="similarity">
    <text evidence="7">Belongs to the SctF family.</text>
</comment>
<evidence type="ECO:0000313" key="9">
    <source>
        <dbReference type="Proteomes" id="UP000043316"/>
    </source>
</evidence>
<evidence type="ECO:0000256" key="7">
    <source>
        <dbReference type="ARBA" id="ARBA00035658"/>
    </source>
</evidence>
<dbReference type="EMBL" id="CWJI01000017">
    <property type="protein sequence ID" value="CRY56834.1"/>
    <property type="molecule type" value="Genomic_DNA"/>
</dbReference>
<keyword evidence="3" id="KW-0813">Transport</keyword>
<keyword evidence="4" id="KW-0964">Secreted</keyword>
<protein>
    <submittedName>
        <fullName evidence="8">Secretion system apparatus protein</fullName>
    </submittedName>
</protein>
<dbReference type="Pfam" id="PF09392">
    <property type="entry name" value="T3SS_needle_F"/>
    <property type="match status" value="1"/>
</dbReference>
<evidence type="ECO:0000256" key="5">
    <source>
        <dbReference type="ARBA" id="ARBA00022927"/>
    </source>
</evidence>
<evidence type="ECO:0000313" key="8">
    <source>
        <dbReference type="EMBL" id="CRY56834.1"/>
    </source>
</evidence>
<dbReference type="RefSeq" id="WP_019211495.1">
    <property type="nucleotide sequence ID" value="NZ_CWJI01000017.1"/>
</dbReference>
<dbReference type="InterPro" id="IPR037203">
    <property type="entry name" value="T3SS_needle-like_sf"/>
</dbReference>
<evidence type="ECO:0000256" key="3">
    <source>
        <dbReference type="ARBA" id="ARBA00022448"/>
    </source>
</evidence>
<gene>
    <name evidence="8" type="ORF">ERS008476_03879</name>
</gene>
<keyword evidence="6" id="KW-0843">Virulence</keyword>
<keyword evidence="5" id="KW-0653">Protein transport</keyword>